<keyword evidence="3 9" id="KW-1134">Transmembrane beta strand</keyword>
<evidence type="ECO:0000256" key="1">
    <source>
        <dbReference type="ARBA" id="ARBA00004571"/>
    </source>
</evidence>
<gene>
    <name evidence="14" type="ORF">FCL42_02150</name>
</gene>
<dbReference type="InterPro" id="IPR036942">
    <property type="entry name" value="Beta-barrel_TonB_sf"/>
</dbReference>
<proteinExistence type="inferred from homology"/>
<evidence type="ECO:0000256" key="2">
    <source>
        <dbReference type="ARBA" id="ARBA00022448"/>
    </source>
</evidence>
<accession>A0A4U1BVE9</accession>
<dbReference type="InterPro" id="IPR000531">
    <property type="entry name" value="Beta-barrel_TonB"/>
</dbReference>
<dbReference type="Pfam" id="PF00593">
    <property type="entry name" value="TonB_dep_Rec_b-barrel"/>
    <property type="match status" value="1"/>
</dbReference>
<evidence type="ECO:0000259" key="12">
    <source>
        <dbReference type="Pfam" id="PF00593"/>
    </source>
</evidence>
<keyword evidence="15" id="KW-1185">Reference proteome</keyword>
<dbReference type="Gene3D" id="2.40.170.20">
    <property type="entry name" value="TonB-dependent receptor, beta-barrel domain"/>
    <property type="match status" value="1"/>
</dbReference>
<dbReference type="Pfam" id="PF07715">
    <property type="entry name" value="Plug"/>
    <property type="match status" value="1"/>
</dbReference>
<keyword evidence="2 9" id="KW-0813">Transport</keyword>
<comment type="caution">
    <text evidence="14">The sequence shown here is derived from an EMBL/GenBank/DDBJ whole genome shotgun (WGS) entry which is preliminary data.</text>
</comment>
<organism evidence="14 15">
    <name type="scientific">Ferrimonas aestuarii</name>
    <dbReference type="NCBI Taxonomy" id="2569539"/>
    <lineage>
        <taxon>Bacteria</taxon>
        <taxon>Pseudomonadati</taxon>
        <taxon>Pseudomonadota</taxon>
        <taxon>Gammaproteobacteria</taxon>
        <taxon>Alteromonadales</taxon>
        <taxon>Ferrimonadaceae</taxon>
        <taxon>Ferrimonas</taxon>
    </lineage>
</organism>
<comment type="similarity">
    <text evidence="9 11">Belongs to the TonB-dependent receptor family.</text>
</comment>
<dbReference type="InterPro" id="IPR010917">
    <property type="entry name" value="TonB_rcpt_CS"/>
</dbReference>
<dbReference type="PROSITE" id="PS52016">
    <property type="entry name" value="TONB_DEPENDENT_REC_3"/>
    <property type="match status" value="1"/>
</dbReference>
<dbReference type="InterPro" id="IPR012910">
    <property type="entry name" value="Plug_dom"/>
</dbReference>
<evidence type="ECO:0000256" key="7">
    <source>
        <dbReference type="ARBA" id="ARBA00023136"/>
    </source>
</evidence>
<feature type="domain" description="TonB-dependent receptor plug" evidence="13">
    <location>
        <begin position="50"/>
        <end position="160"/>
    </location>
</feature>
<evidence type="ECO:0000256" key="11">
    <source>
        <dbReference type="RuleBase" id="RU003357"/>
    </source>
</evidence>
<reference evidence="14 15" key="1">
    <citation type="submission" date="2019-04" db="EMBL/GenBank/DDBJ databases">
        <authorList>
            <person name="Hwang J.C."/>
        </authorList>
    </citation>
    <scope>NUCLEOTIDE SEQUENCE [LARGE SCALE GENOMIC DNA]</scope>
    <source>
        <strain evidence="14 15">IMCC35002</strain>
    </source>
</reference>
<dbReference type="Gene3D" id="2.170.130.10">
    <property type="entry name" value="TonB-dependent receptor, plug domain"/>
    <property type="match status" value="1"/>
</dbReference>
<dbReference type="InterPro" id="IPR039426">
    <property type="entry name" value="TonB-dep_rcpt-like"/>
</dbReference>
<feature type="domain" description="TonB-dependent receptor-like beta-barrel" evidence="12">
    <location>
        <begin position="362"/>
        <end position="913"/>
    </location>
</feature>
<dbReference type="EMBL" id="SWCJ01000001">
    <property type="protein sequence ID" value="TKB58571.1"/>
    <property type="molecule type" value="Genomic_DNA"/>
</dbReference>
<protein>
    <submittedName>
        <fullName evidence="14">TonB-dependent receptor</fullName>
    </submittedName>
</protein>
<keyword evidence="6 11" id="KW-0798">TonB box</keyword>
<dbReference type="GO" id="GO:0009279">
    <property type="term" value="C:cell outer membrane"/>
    <property type="evidence" value="ECO:0007669"/>
    <property type="project" value="UniProtKB-SubCell"/>
</dbReference>
<evidence type="ECO:0000256" key="8">
    <source>
        <dbReference type="ARBA" id="ARBA00023237"/>
    </source>
</evidence>
<dbReference type="Proteomes" id="UP000305675">
    <property type="component" value="Unassembled WGS sequence"/>
</dbReference>
<dbReference type="OrthoDB" id="176248at2"/>
<evidence type="ECO:0000256" key="6">
    <source>
        <dbReference type="ARBA" id="ARBA00023077"/>
    </source>
</evidence>
<keyword evidence="8 9" id="KW-0998">Cell outer membrane</keyword>
<evidence type="ECO:0000256" key="4">
    <source>
        <dbReference type="ARBA" id="ARBA00022692"/>
    </source>
</evidence>
<feature type="short sequence motif" description="TonB C-terminal box" evidence="10">
    <location>
        <begin position="932"/>
        <end position="949"/>
    </location>
</feature>
<evidence type="ECO:0000313" key="14">
    <source>
        <dbReference type="EMBL" id="TKB58571.1"/>
    </source>
</evidence>
<dbReference type="RefSeq" id="WP_136861719.1">
    <property type="nucleotide sequence ID" value="NZ_SWCJ01000001.1"/>
</dbReference>
<evidence type="ECO:0000259" key="13">
    <source>
        <dbReference type="Pfam" id="PF07715"/>
    </source>
</evidence>
<evidence type="ECO:0000256" key="5">
    <source>
        <dbReference type="ARBA" id="ARBA00022729"/>
    </source>
</evidence>
<evidence type="ECO:0000256" key="10">
    <source>
        <dbReference type="PROSITE-ProRule" id="PRU10144"/>
    </source>
</evidence>
<dbReference type="SUPFAM" id="SSF56935">
    <property type="entry name" value="Porins"/>
    <property type="match status" value="1"/>
</dbReference>
<dbReference type="PANTHER" id="PTHR47234:SF2">
    <property type="entry name" value="TONB-DEPENDENT RECEPTOR"/>
    <property type="match status" value="1"/>
</dbReference>
<sequence length="949" mass="103912">MQSSTISKAVKYALVVGATTAAFTGQAIAEEGVERIEVTGSRIQRAEFASSSPISSFDASDIEKSGVASVDEFLKFIPSTSGFQLGATTNNGNDGAKKIDVRGLGFNRTLVLINGKRTIGDVNGDGAVDLNQIPLSMVKRIDVLRDGASTIYGTDAIAGVVNIVLQDDFEGIRVSASYGAGTEDWDAKQKILSILMGAASDKGHINVAMEYSTQDELLQGDRDWAHDALWPIASYDDDGNVTGFEAQPSGSSNSRTIRLNAAQRAAIVAAGGPDSGNWIVDAETGQVRPFTPSDVYNYAPVNALITPNDRYQFALTGSYEVADQTQAYVEALYTHRESHQRLAPDASFGQGPSNQLVWDNPNNPFNDAASNPWGVDFSADSNEAAMADSKDLQGIYINRRFTETGGRMYSQRADTYRLLTGLRGELTDSISWDVSYTYAYNEQLDNTTNLHRKDRWQTIVNESACMEDPACAAVGVLDPFSDYGTITAEQLNYLTAKSLKDFYWGELNHWIATISGDTYDMVELPGGAIGWAAGYEYRKEKGEFIPDEFSSEGLTTGGASDPQSGGFSVDEFYVEAYLPVLDTLSFEAAIRYSDYSTSNGDSFDSTNYKIAFDWNPIEEVKFRGNFSTGFRAPNISELNQNQSSSFPTVDALCEFADIRGDLTPTQLANCNADAYTGEFGFAYQPTYTTEAPEEGLKPEESESYTLGVVVSIPGFDSFNVSLDYWSIEVDDLIGATDYQLLYNSCMDSVGYTAPSCAAFNIEDSGPHNSWGAPGDATYSFGNVGKLETDGFDLEVDYLTDVDWGFVNSFGVRFSGTYYNSRKETWTELGLTREMIGKAYPFEVYPEFKATTSFSFSGEDWNAAWDVRYIDETTDALRPATTTDDNIADSVFYNDLSASYSYANARFNLGIYNLFDEEAPRYHSGFNANTAPGTYDTIGRRLFASVTLDF</sequence>
<evidence type="ECO:0000313" key="15">
    <source>
        <dbReference type="Proteomes" id="UP000305675"/>
    </source>
</evidence>
<dbReference type="AlphaFoldDB" id="A0A4U1BVE9"/>
<dbReference type="PANTHER" id="PTHR47234">
    <property type="match status" value="1"/>
</dbReference>
<name>A0A4U1BVE9_9GAMM</name>
<keyword evidence="7 9" id="KW-0472">Membrane</keyword>
<evidence type="ECO:0000256" key="3">
    <source>
        <dbReference type="ARBA" id="ARBA00022452"/>
    </source>
</evidence>
<keyword evidence="4 9" id="KW-0812">Transmembrane</keyword>
<dbReference type="InterPro" id="IPR037066">
    <property type="entry name" value="Plug_dom_sf"/>
</dbReference>
<keyword evidence="5" id="KW-0732">Signal</keyword>
<comment type="subcellular location">
    <subcellularLocation>
        <location evidence="1 9">Cell outer membrane</location>
        <topology evidence="1 9">Multi-pass membrane protein</topology>
    </subcellularLocation>
</comment>
<keyword evidence="14" id="KW-0675">Receptor</keyword>
<dbReference type="PROSITE" id="PS01156">
    <property type="entry name" value="TONB_DEPENDENT_REC_2"/>
    <property type="match status" value="1"/>
</dbReference>
<evidence type="ECO:0000256" key="9">
    <source>
        <dbReference type="PROSITE-ProRule" id="PRU01360"/>
    </source>
</evidence>